<dbReference type="OrthoDB" id="9889797at2"/>
<dbReference type="Proteomes" id="UP000008915">
    <property type="component" value="Chromosome"/>
</dbReference>
<keyword evidence="2" id="KW-1185">Reference proteome</keyword>
<reference evidence="2" key="2">
    <citation type="journal article" date="2010" name="Stand. Genomic Sci.">
        <title>Complete genome sequence of Thermaerobacter marianensis type strain (7p75aT).</title>
        <authorList>
            <person name="Han C."/>
            <person name="Gu W."/>
            <person name="Zhang X."/>
            <person name="Lapidus A."/>
            <person name="Nolan M."/>
            <person name="Copeland A."/>
            <person name="Lucas S."/>
            <person name="Glavina Del Rio T."/>
            <person name="Tice H."/>
            <person name="Cheng J."/>
            <person name="Tapia R."/>
            <person name="Goodwin L."/>
            <person name="Pitluck S."/>
            <person name="Pagani I."/>
            <person name="Ivanova N."/>
            <person name="Mavromatis K."/>
            <person name="Mikhailova N."/>
            <person name="Pati A."/>
            <person name="Chen A."/>
            <person name="Palaniappan K."/>
            <person name="Land M."/>
            <person name="Hauser L."/>
            <person name="Chang Y."/>
            <person name="Jeffries C."/>
            <person name="Schneider S."/>
            <person name="Rohde M."/>
            <person name="Goker M."/>
            <person name="Pukall R."/>
            <person name="Woyke T."/>
            <person name="Bristow J."/>
            <person name="Eisen J."/>
            <person name="Markowitz V."/>
            <person name="Hugenholtz P."/>
            <person name="Kyrpides N."/>
            <person name="Klenk H."/>
            <person name="Detter J."/>
        </authorList>
    </citation>
    <scope>NUCLEOTIDE SEQUENCE [LARGE SCALE GENOMIC DNA]</scope>
    <source>
        <strain evidence="2">ATCC 700841 / DSM 12885 / JCM 10246 / 7p75a</strain>
    </source>
</reference>
<dbReference type="AlphaFoldDB" id="E6SHT7"/>
<gene>
    <name evidence="1" type="ordered locus">Tmar_0667</name>
</gene>
<evidence type="ECO:0000313" key="2">
    <source>
        <dbReference type="Proteomes" id="UP000008915"/>
    </source>
</evidence>
<accession>E6SHT7</accession>
<dbReference type="RefSeq" id="WP_013495089.1">
    <property type="nucleotide sequence ID" value="NC_014831.1"/>
</dbReference>
<evidence type="ECO:0008006" key="3">
    <source>
        <dbReference type="Google" id="ProtNLM"/>
    </source>
</evidence>
<dbReference type="STRING" id="644966.Tmar_0667"/>
<dbReference type="NCBIfam" id="TIGR02532">
    <property type="entry name" value="IV_pilin_GFxxxE"/>
    <property type="match status" value="1"/>
</dbReference>
<dbReference type="KEGG" id="tmr:Tmar_0667"/>
<name>E6SHT7_THEM7</name>
<dbReference type="HOGENOM" id="CLU_1730565_0_0_9"/>
<proteinExistence type="predicted"/>
<dbReference type="Pfam" id="PF07963">
    <property type="entry name" value="N_methyl"/>
    <property type="match status" value="1"/>
</dbReference>
<sequence>MFRRWRGWHTSPPPGLRASQRGMALIEVLVALLLLTVVATAFLAAMAGFRQGSVRSDLLQGAVTCASYVVERVRGGLTPIPDQPVDGNCDAVGWPNLSYRLVAMPGDGGEGAATPNSTWRAISVTVFPSSEHGIASAAIYELTTAASVTLH</sequence>
<dbReference type="EMBL" id="CP002344">
    <property type="protein sequence ID" value="ADU50784.1"/>
    <property type="molecule type" value="Genomic_DNA"/>
</dbReference>
<dbReference type="InterPro" id="IPR012902">
    <property type="entry name" value="N_methyl_site"/>
</dbReference>
<evidence type="ECO:0000313" key="1">
    <source>
        <dbReference type="EMBL" id="ADU50784.1"/>
    </source>
</evidence>
<organism evidence="1 2">
    <name type="scientific">Thermaerobacter marianensis (strain ATCC 700841 / DSM 12885 / JCM 10246 / 7p75a)</name>
    <dbReference type="NCBI Taxonomy" id="644966"/>
    <lineage>
        <taxon>Bacteria</taxon>
        <taxon>Bacillati</taxon>
        <taxon>Bacillota</taxon>
        <taxon>Clostridia</taxon>
        <taxon>Eubacteriales</taxon>
        <taxon>Clostridiales Family XVII. Incertae Sedis</taxon>
        <taxon>Thermaerobacter</taxon>
    </lineage>
</organism>
<protein>
    <recommendedName>
        <fullName evidence="3">Prepilin-type N-terminal cleavage/methylation domain-containing protein</fullName>
    </recommendedName>
</protein>
<reference evidence="1 2" key="1">
    <citation type="journal article" date="2010" name="Stand. Genomic Sci.">
        <title>Complete genome sequence of Thermaerobacter marianensis type strain (7p75a).</title>
        <authorList>
            <person name="Han C."/>
            <person name="Gu W."/>
            <person name="Zhang X."/>
            <person name="Lapidus A."/>
            <person name="Nolan M."/>
            <person name="Copeland A."/>
            <person name="Lucas S."/>
            <person name="Del Rio T.G."/>
            <person name="Tice H."/>
            <person name="Cheng J.F."/>
            <person name="Tapia R."/>
            <person name="Goodwin L."/>
            <person name="Pitluck S."/>
            <person name="Pagani I."/>
            <person name="Ivanova N."/>
            <person name="Mavromatis K."/>
            <person name="Mikhailova N."/>
            <person name="Pati A."/>
            <person name="Chen A."/>
            <person name="Palaniappan K."/>
            <person name="Land M."/>
            <person name="Hauser L."/>
            <person name="Chang Y.J."/>
            <person name="Jeffries C.D."/>
            <person name="Schneider S."/>
            <person name="Rohde M."/>
            <person name="Goker M."/>
            <person name="Pukall R."/>
            <person name="Woyke T."/>
            <person name="Bristow J."/>
            <person name="Eisen J.A."/>
            <person name="Markowitz V."/>
            <person name="Hugenholtz P."/>
            <person name="Kyrpides N.C."/>
            <person name="Klenk H.P."/>
            <person name="Detter J.C."/>
        </authorList>
    </citation>
    <scope>NUCLEOTIDE SEQUENCE [LARGE SCALE GENOMIC DNA]</scope>
    <source>
        <strain evidence="2">ATCC 700841 / DSM 12885 / JCM 10246 / 7p75a</strain>
    </source>
</reference>